<evidence type="ECO:0000313" key="3">
    <source>
        <dbReference type="EMBL" id="KAL1600006.1"/>
    </source>
</evidence>
<dbReference type="Gene3D" id="2.60.40.380">
    <property type="entry name" value="Purple acid phosphatase-like, N-terminal"/>
    <property type="match status" value="1"/>
</dbReference>
<dbReference type="InterPro" id="IPR052900">
    <property type="entry name" value="Phospholipid_Metab_Enz"/>
</dbReference>
<dbReference type="InterPro" id="IPR038607">
    <property type="entry name" value="PhoD-like_sf"/>
</dbReference>
<evidence type="ECO:0008006" key="5">
    <source>
        <dbReference type="Google" id="ProtNLM"/>
    </source>
</evidence>
<gene>
    <name evidence="3" type="ORF">SLS59_006079</name>
</gene>
<dbReference type="InterPro" id="IPR018946">
    <property type="entry name" value="PhoD-like_MPP"/>
</dbReference>
<name>A0ABR3R6E9_9PLEO</name>
<evidence type="ECO:0000313" key="4">
    <source>
        <dbReference type="Proteomes" id="UP001521222"/>
    </source>
</evidence>
<evidence type="ECO:0000259" key="1">
    <source>
        <dbReference type="Pfam" id="PF09423"/>
    </source>
</evidence>
<dbReference type="InterPro" id="IPR032093">
    <property type="entry name" value="PhoD_N"/>
</dbReference>
<feature type="domain" description="Phospholipase D N-terminal" evidence="2">
    <location>
        <begin position="4"/>
        <end position="122"/>
    </location>
</feature>
<dbReference type="CDD" id="cd07389">
    <property type="entry name" value="MPP_PhoD"/>
    <property type="match status" value="1"/>
</dbReference>
<sequence>MFTHGVASGDPFADSVILWTRASPVLENDASNVTVEGTVPYFSHETERYNKASKAPICIDWKVSLSPDLSDQAISQGKAYTTSDTDYTIKVEAGGLGPFTTYYYQFTICGTNTTSPIGRTKTAPALDDDVSSLSLGVFSCANYPLGYFNAYGNIARKDSVDYVLHLGDYIYKDEVGVPGEDERAMEPAKEIVTLYDYRTRIAQYRSDEDLRAAHEKFPFITVWDDHEIANNNWRDGSSTMNNTEESFNEFGGISFDQRKMNAVRAYFEWMPLRQIDMDDNLRIWRSFQMGKLLDLVMLDTRSYDRNITRVSWNDEYVYEISNDAGRSIMGSHQENWFFRQLSESKERGAAWRVIGNQMIFSHINRTGEGDRDIPVDVDAWDGYVSSRNRTLKHLYDNDIDNTIMLAGDSHQNWVSDLVWLDSVEYDPATGTGAIGVEFAVTGTTSNGLDGPIAETEEISAAFVRDNEELLWQEGYYRGYTELHISPEKIEAQYWGCPTIANRNAFEISLANFTVGAADNHIARPVANGVVEAGAIAEGQGEVRATNLTKNLETGEWWVHAFDTMFLEWALEW</sequence>
<organism evidence="3 4">
    <name type="scientific">Nothophoma quercina</name>
    <dbReference type="NCBI Taxonomy" id="749835"/>
    <lineage>
        <taxon>Eukaryota</taxon>
        <taxon>Fungi</taxon>
        <taxon>Dikarya</taxon>
        <taxon>Ascomycota</taxon>
        <taxon>Pezizomycotina</taxon>
        <taxon>Dothideomycetes</taxon>
        <taxon>Pleosporomycetidae</taxon>
        <taxon>Pleosporales</taxon>
        <taxon>Pleosporineae</taxon>
        <taxon>Didymellaceae</taxon>
        <taxon>Nothophoma</taxon>
    </lineage>
</organism>
<reference evidence="3 4" key="1">
    <citation type="submission" date="2024-02" db="EMBL/GenBank/DDBJ databases">
        <title>De novo assembly and annotation of 12 fungi associated with fruit tree decline syndrome in Ontario, Canada.</title>
        <authorList>
            <person name="Sulman M."/>
            <person name="Ellouze W."/>
            <person name="Ilyukhin E."/>
        </authorList>
    </citation>
    <scope>NUCLEOTIDE SEQUENCE [LARGE SCALE GENOMIC DNA]</scope>
    <source>
        <strain evidence="3 4">M97-236</strain>
    </source>
</reference>
<dbReference type="PANTHER" id="PTHR43606:SF8">
    <property type="entry name" value="ALKALINE PHOSPHATASE"/>
    <property type="match status" value="1"/>
</dbReference>
<dbReference type="SUPFAM" id="SSF56300">
    <property type="entry name" value="Metallo-dependent phosphatases"/>
    <property type="match status" value="1"/>
</dbReference>
<evidence type="ECO:0000259" key="2">
    <source>
        <dbReference type="Pfam" id="PF16655"/>
    </source>
</evidence>
<dbReference type="Pfam" id="PF09423">
    <property type="entry name" value="PhoD"/>
    <property type="match status" value="1"/>
</dbReference>
<dbReference type="PANTHER" id="PTHR43606">
    <property type="entry name" value="PHOSPHATASE, PUTATIVE (AFU_ORTHOLOGUE AFUA_6G08710)-RELATED"/>
    <property type="match status" value="1"/>
</dbReference>
<accession>A0ABR3R6E9</accession>
<keyword evidence="4" id="KW-1185">Reference proteome</keyword>
<dbReference type="InterPro" id="IPR029052">
    <property type="entry name" value="Metallo-depent_PP-like"/>
</dbReference>
<feature type="domain" description="PhoD-like phosphatase metallophosphatase" evidence="1">
    <location>
        <begin position="135"/>
        <end position="493"/>
    </location>
</feature>
<dbReference type="Gene3D" id="3.60.21.70">
    <property type="entry name" value="PhoD-like phosphatase"/>
    <property type="match status" value="1"/>
</dbReference>
<dbReference type="Proteomes" id="UP001521222">
    <property type="component" value="Unassembled WGS sequence"/>
</dbReference>
<protein>
    <recommendedName>
        <fullName evidence="5">Alkaline phosphatase</fullName>
    </recommendedName>
</protein>
<proteinExistence type="predicted"/>
<dbReference type="EMBL" id="JAKIXB020000019">
    <property type="protein sequence ID" value="KAL1600006.1"/>
    <property type="molecule type" value="Genomic_DNA"/>
</dbReference>
<dbReference type="Pfam" id="PF16655">
    <property type="entry name" value="PhoD_N"/>
    <property type="match status" value="1"/>
</dbReference>
<comment type="caution">
    <text evidence="3">The sequence shown here is derived from an EMBL/GenBank/DDBJ whole genome shotgun (WGS) entry which is preliminary data.</text>
</comment>